<name>A0A7W9FZI3_9ACTN</name>
<dbReference type="InterPro" id="IPR013324">
    <property type="entry name" value="RNA_pol_sigma_r3/r4-like"/>
</dbReference>
<dbReference type="InterPro" id="IPR014284">
    <property type="entry name" value="RNA_pol_sigma-70_dom"/>
</dbReference>
<dbReference type="GO" id="GO:0003677">
    <property type="term" value="F:DNA binding"/>
    <property type="evidence" value="ECO:0007669"/>
    <property type="project" value="InterPro"/>
</dbReference>
<dbReference type="InterPro" id="IPR036388">
    <property type="entry name" value="WH-like_DNA-bd_sf"/>
</dbReference>
<evidence type="ECO:0000256" key="3">
    <source>
        <dbReference type="ARBA" id="ARBA00023082"/>
    </source>
</evidence>
<dbReference type="CDD" id="cd06171">
    <property type="entry name" value="Sigma70_r4"/>
    <property type="match status" value="1"/>
</dbReference>
<evidence type="ECO:0000256" key="2">
    <source>
        <dbReference type="ARBA" id="ARBA00023015"/>
    </source>
</evidence>
<dbReference type="Pfam" id="PF08281">
    <property type="entry name" value="Sigma70_r4_2"/>
    <property type="match status" value="1"/>
</dbReference>
<comment type="caution">
    <text evidence="6">The sequence shown here is derived from an EMBL/GenBank/DDBJ whole genome shotgun (WGS) entry which is preliminary data.</text>
</comment>
<reference evidence="6 7" key="1">
    <citation type="submission" date="2020-08" db="EMBL/GenBank/DDBJ databases">
        <title>Sequencing the genomes of 1000 actinobacteria strains.</title>
        <authorList>
            <person name="Klenk H.-P."/>
        </authorList>
    </citation>
    <scope>NUCLEOTIDE SEQUENCE [LARGE SCALE GENOMIC DNA]</scope>
    <source>
        <strain evidence="6 7">DSM 45507</strain>
    </source>
</reference>
<dbReference type="Gene3D" id="1.10.10.10">
    <property type="entry name" value="Winged helix-like DNA-binding domain superfamily/Winged helix DNA-binding domain"/>
    <property type="match status" value="1"/>
</dbReference>
<dbReference type="InterPro" id="IPR013249">
    <property type="entry name" value="RNA_pol_sigma70_r4_t2"/>
</dbReference>
<dbReference type="AlphaFoldDB" id="A0A7W9FZI3"/>
<dbReference type="SUPFAM" id="SSF88946">
    <property type="entry name" value="Sigma2 domain of RNA polymerase sigma factors"/>
    <property type="match status" value="1"/>
</dbReference>
<dbReference type="GO" id="GO:0006352">
    <property type="term" value="P:DNA-templated transcription initiation"/>
    <property type="evidence" value="ECO:0007669"/>
    <property type="project" value="InterPro"/>
</dbReference>
<proteinExistence type="inferred from homology"/>
<evidence type="ECO:0000259" key="5">
    <source>
        <dbReference type="SMART" id="SM00421"/>
    </source>
</evidence>
<dbReference type="InterPro" id="IPR039425">
    <property type="entry name" value="RNA_pol_sigma-70-like"/>
</dbReference>
<organism evidence="6 7">
    <name type="scientific">Nonomuraea jabiensis</name>
    <dbReference type="NCBI Taxonomy" id="882448"/>
    <lineage>
        <taxon>Bacteria</taxon>
        <taxon>Bacillati</taxon>
        <taxon>Actinomycetota</taxon>
        <taxon>Actinomycetes</taxon>
        <taxon>Streptosporangiales</taxon>
        <taxon>Streptosporangiaceae</taxon>
        <taxon>Nonomuraea</taxon>
    </lineage>
</organism>
<dbReference type="GO" id="GO:0016987">
    <property type="term" value="F:sigma factor activity"/>
    <property type="evidence" value="ECO:0007669"/>
    <property type="project" value="UniProtKB-KW"/>
</dbReference>
<sequence>MSGFVCDATVSMISMRDSLSGCETHMEGLAATGQSLVSDIPGERDPCMTTFLDGAVADPERFSAVFDAHYEEIRSYIGRRLDLDVAEDLAAETFLIAFRRRDGFDAAKGGIRPWLYGVATKLIGRHRRAELRRYRALARSGPPADEDSHDQRVVDRVAARVTVRQLSAALAGLSRGERDVVLLIAYGELTYDEVAAALGIAYGTVASRLSRARTKLRDALGVEV</sequence>
<keyword evidence="7" id="KW-1185">Reference proteome</keyword>
<dbReference type="SMART" id="SM00421">
    <property type="entry name" value="HTH_LUXR"/>
    <property type="match status" value="1"/>
</dbReference>
<protein>
    <submittedName>
        <fullName evidence="6">RNA polymerase sigma-70 factor (ECF subfamily)</fullName>
    </submittedName>
</protein>
<dbReference type="Gene3D" id="1.10.1740.10">
    <property type="match status" value="1"/>
</dbReference>
<gene>
    <name evidence="6" type="ORF">HD596_001169</name>
</gene>
<dbReference type="InterPro" id="IPR000792">
    <property type="entry name" value="Tscrpt_reg_LuxR_C"/>
</dbReference>
<dbReference type="RefSeq" id="WP_313042903.1">
    <property type="nucleotide sequence ID" value="NZ_JACHMB010000001.1"/>
</dbReference>
<dbReference type="InterPro" id="IPR007627">
    <property type="entry name" value="RNA_pol_sigma70_r2"/>
</dbReference>
<dbReference type="InterPro" id="IPR013325">
    <property type="entry name" value="RNA_pol_sigma_r2"/>
</dbReference>
<keyword evidence="4" id="KW-0804">Transcription</keyword>
<keyword evidence="3" id="KW-0731">Sigma factor</keyword>
<dbReference type="PANTHER" id="PTHR43133">
    <property type="entry name" value="RNA POLYMERASE ECF-TYPE SIGMA FACTO"/>
    <property type="match status" value="1"/>
</dbReference>
<evidence type="ECO:0000313" key="6">
    <source>
        <dbReference type="EMBL" id="MBB5774413.1"/>
    </source>
</evidence>
<comment type="similarity">
    <text evidence="1">Belongs to the sigma-70 factor family. ECF subfamily.</text>
</comment>
<dbReference type="Proteomes" id="UP000579153">
    <property type="component" value="Unassembled WGS sequence"/>
</dbReference>
<evidence type="ECO:0000256" key="4">
    <source>
        <dbReference type="ARBA" id="ARBA00023163"/>
    </source>
</evidence>
<dbReference type="NCBIfam" id="TIGR02937">
    <property type="entry name" value="sigma70-ECF"/>
    <property type="match status" value="1"/>
</dbReference>
<dbReference type="EMBL" id="JACHMB010000001">
    <property type="protein sequence ID" value="MBB5774413.1"/>
    <property type="molecule type" value="Genomic_DNA"/>
</dbReference>
<dbReference type="PANTHER" id="PTHR43133:SF25">
    <property type="entry name" value="RNA POLYMERASE SIGMA FACTOR RFAY-RELATED"/>
    <property type="match status" value="1"/>
</dbReference>
<keyword evidence="2" id="KW-0805">Transcription regulation</keyword>
<accession>A0A7W9FZI3</accession>
<feature type="domain" description="HTH luxR-type" evidence="5">
    <location>
        <begin position="170"/>
        <end position="224"/>
    </location>
</feature>
<dbReference type="Pfam" id="PF04542">
    <property type="entry name" value="Sigma70_r2"/>
    <property type="match status" value="1"/>
</dbReference>
<evidence type="ECO:0000256" key="1">
    <source>
        <dbReference type="ARBA" id="ARBA00010641"/>
    </source>
</evidence>
<evidence type="ECO:0000313" key="7">
    <source>
        <dbReference type="Proteomes" id="UP000579153"/>
    </source>
</evidence>
<dbReference type="SUPFAM" id="SSF88659">
    <property type="entry name" value="Sigma3 and sigma4 domains of RNA polymerase sigma factors"/>
    <property type="match status" value="1"/>
</dbReference>